<evidence type="ECO:0000313" key="1">
    <source>
        <dbReference type="EMBL" id="MCC0176571.1"/>
    </source>
</evidence>
<dbReference type="GO" id="GO:0016301">
    <property type="term" value="F:kinase activity"/>
    <property type="evidence" value="ECO:0007669"/>
    <property type="project" value="UniProtKB-KW"/>
</dbReference>
<proteinExistence type="predicted"/>
<protein>
    <submittedName>
        <fullName evidence="1">Glycerate kinase</fullName>
    </submittedName>
</protein>
<keyword evidence="1" id="KW-0808">Transferase</keyword>
<dbReference type="Gene3D" id="3.40.50.300">
    <property type="entry name" value="P-loop containing nucleotide triphosphate hydrolases"/>
    <property type="match status" value="1"/>
</dbReference>
<name>A0A964BPS4_9CYAN</name>
<dbReference type="EMBL" id="JADWDC010000010">
    <property type="protein sequence ID" value="MCC0176571.1"/>
    <property type="molecule type" value="Genomic_DNA"/>
</dbReference>
<comment type="caution">
    <text evidence="1">The sequence shown here is derived from an EMBL/GenBank/DDBJ whole genome shotgun (WGS) entry which is preliminary data.</text>
</comment>
<dbReference type="PANTHER" id="PTHR10285">
    <property type="entry name" value="URIDINE KINASE"/>
    <property type="match status" value="1"/>
</dbReference>
<sequence>MDNQSSDRKIKDLIDKGNRSKFFDDLLAEVTAECRNLGFKDEDATIAKFNQLWLPISLDLAIARNELNRTFIQGILGGQGTGKSTLCLILKLILNYLGFSVANLSIDDLYLTHQERQELRQQDPRLIWRGPPGTHDVNLGLQVIEQCLQEDCDLEILMPRFDKSAYNGSGDRTTAEAIAKPDILLFEGWFVGVRPISEDCFDNCPSPLLTLEDIQFAKDNNKLLKTYLPLWDKLDRLIVLYPQDYRLSQQWRKDAERKMMASGKTGMSDEEIDRFVEYFWKSLHPELFIKPLRETADLVVEIKSDRSLGSIYRNH</sequence>
<dbReference type="InterPro" id="IPR027417">
    <property type="entry name" value="P-loop_NTPase"/>
</dbReference>
<dbReference type="SUPFAM" id="SSF52540">
    <property type="entry name" value="P-loop containing nucleoside triphosphate hydrolases"/>
    <property type="match status" value="1"/>
</dbReference>
<keyword evidence="1" id="KW-0418">Kinase</keyword>
<evidence type="ECO:0000313" key="2">
    <source>
        <dbReference type="Proteomes" id="UP000729733"/>
    </source>
</evidence>
<organism evidence="1 2">
    <name type="scientific">Waterburya agarophytonicola KI4</name>
    <dbReference type="NCBI Taxonomy" id="2874699"/>
    <lineage>
        <taxon>Bacteria</taxon>
        <taxon>Bacillati</taxon>
        <taxon>Cyanobacteriota</taxon>
        <taxon>Cyanophyceae</taxon>
        <taxon>Pleurocapsales</taxon>
        <taxon>Hyellaceae</taxon>
        <taxon>Waterburya</taxon>
        <taxon>Waterburya agarophytonicola</taxon>
    </lineage>
</organism>
<reference evidence="1" key="1">
    <citation type="journal article" date="2021" name="Antonie Van Leeuwenhoek">
        <title>Draft genome and description of Waterburya agarophytonicola gen. nov. sp. nov. (Pleurocapsales, Cyanobacteria): a seaweed symbiont.</title>
        <authorList>
            <person name="Bonthond G."/>
            <person name="Shalygin S."/>
            <person name="Bayer T."/>
            <person name="Weinberger F."/>
        </authorList>
    </citation>
    <scope>NUCLEOTIDE SEQUENCE</scope>
    <source>
        <strain evidence="1">KI4</strain>
    </source>
</reference>
<accession>A0A964BPS4</accession>
<gene>
    <name evidence="1" type="ORF">I4641_06215</name>
</gene>
<dbReference type="AlphaFoldDB" id="A0A964BPS4"/>
<dbReference type="Proteomes" id="UP000729733">
    <property type="component" value="Unassembled WGS sequence"/>
</dbReference>
<dbReference type="RefSeq" id="WP_229639608.1">
    <property type="nucleotide sequence ID" value="NZ_JADWDC010000010.1"/>
</dbReference>
<keyword evidence="2" id="KW-1185">Reference proteome</keyword>